<feature type="transmembrane region" description="Helical" evidence="1">
    <location>
        <begin position="120"/>
        <end position="142"/>
    </location>
</feature>
<keyword evidence="1" id="KW-0472">Membrane</keyword>
<dbReference type="Proteomes" id="UP000184432">
    <property type="component" value="Unassembled WGS sequence"/>
</dbReference>
<gene>
    <name evidence="2" type="ORF">SAMN04488508_107120</name>
</gene>
<keyword evidence="1" id="KW-1133">Transmembrane helix</keyword>
<reference evidence="3" key="1">
    <citation type="submission" date="2016-11" db="EMBL/GenBank/DDBJ databases">
        <authorList>
            <person name="Varghese N."/>
            <person name="Submissions S."/>
        </authorList>
    </citation>
    <scope>NUCLEOTIDE SEQUENCE [LARGE SCALE GENOMIC DNA]</scope>
    <source>
        <strain evidence="3">DSM 22623</strain>
    </source>
</reference>
<organism evidence="2 3">
    <name type="scientific">Aquimarina spongiae</name>
    <dbReference type="NCBI Taxonomy" id="570521"/>
    <lineage>
        <taxon>Bacteria</taxon>
        <taxon>Pseudomonadati</taxon>
        <taxon>Bacteroidota</taxon>
        <taxon>Flavobacteriia</taxon>
        <taxon>Flavobacteriales</taxon>
        <taxon>Flavobacteriaceae</taxon>
        <taxon>Aquimarina</taxon>
    </lineage>
</organism>
<dbReference type="EMBL" id="FQYP01000007">
    <property type="protein sequence ID" value="SHJ29516.1"/>
    <property type="molecule type" value="Genomic_DNA"/>
</dbReference>
<dbReference type="STRING" id="570521.SAMN04488508_107120"/>
<evidence type="ECO:0000313" key="3">
    <source>
        <dbReference type="Proteomes" id="UP000184432"/>
    </source>
</evidence>
<name>A0A1M6I4V6_9FLAO</name>
<sequence>MQMTLEYWNSLANQMLLICSLLSGFSITIVANLIISEKADKLTNRLLKTATISAGCFLVALFAMTKISMTTTPGGYLQDVTEDDFLLARIIGMFTFMIGLFALSFLIALSGWTKSKKMGIFTTVVGVVCLLLILITLTDVGFN</sequence>
<dbReference type="OrthoDB" id="1163149at2"/>
<keyword evidence="1" id="KW-0812">Transmembrane</keyword>
<protein>
    <submittedName>
        <fullName evidence="2">Uncharacterized protein</fullName>
    </submittedName>
</protein>
<evidence type="ECO:0000313" key="2">
    <source>
        <dbReference type="EMBL" id="SHJ29516.1"/>
    </source>
</evidence>
<proteinExistence type="predicted"/>
<dbReference type="AlphaFoldDB" id="A0A1M6I4V6"/>
<feature type="transmembrane region" description="Helical" evidence="1">
    <location>
        <begin position="12"/>
        <end position="34"/>
    </location>
</feature>
<feature type="transmembrane region" description="Helical" evidence="1">
    <location>
        <begin position="46"/>
        <end position="65"/>
    </location>
</feature>
<accession>A0A1M6I4V6</accession>
<feature type="transmembrane region" description="Helical" evidence="1">
    <location>
        <begin position="85"/>
        <end position="108"/>
    </location>
</feature>
<keyword evidence="3" id="KW-1185">Reference proteome</keyword>
<evidence type="ECO:0000256" key="1">
    <source>
        <dbReference type="SAM" id="Phobius"/>
    </source>
</evidence>
<dbReference type="RefSeq" id="WP_073317988.1">
    <property type="nucleotide sequence ID" value="NZ_FQYP01000007.1"/>
</dbReference>